<name>A0A1I8AU49_9BILA</name>
<evidence type="ECO:0000256" key="1">
    <source>
        <dbReference type="SAM" id="MobiDB-lite"/>
    </source>
</evidence>
<dbReference type="AlphaFoldDB" id="A0A1I8AU49"/>
<feature type="region of interest" description="Disordered" evidence="1">
    <location>
        <begin position="90"/>
        <end position="121"/>
    </location>
</feature>
<feature type="compositionally biased region" description="Basic and acidic residues" evidence="1">
    <location>
        <begin position="93"/>
        <end position="102"/>
    </location>
</feature>
<evidence type="ECO:0000313" key="3">
    <source>
        <dbReference type="WBParaSite" id="L893_g9235.t1"/>
    </source>
</evidence>
<keyword evidence="2" id="KW-1185">Reference proteome</keyword>
<accession>A0A1I8AU49</accession>
<organism evidence="2 3">
    <name type="scientific">Steinernema glaseri</name>
    <dbReference type="NCBI Taxonomy" id="37863"/>
    <lineage>
        <taxon>Eukaryota</taxon>
        <taxon>Metazoa</taxon>
        <taxon>Ecdysozoa</taxon>
        <taxon>Nematoda</taxon>
        <taxon>Chromadorea</taxon>
        <taxon>Rhabditida</taxon>
        <taxon>Tylenchina</taxon>
        <taxon>Panagrolaimomorpha</taxon>
        <taxon>Strongyloidoidea</taxon>
        <taxon>Steinernematidae</taxon>
        <taxon>Steinernema</taxon>
    </lineage>
</organism>
<sequence>MLFAMGYNIFVSCKNTQMGPLRSISKQNISFYFVLYIFETYMALHQCHESAADSCAADMEHRTKREAPPKDLSEHVLKAKNLQQLVETIEGYSSDKERDRVKQPPPVRIVPFSGMKPQVGA</sequence>
<protein>
    <submittedName>
        <fullName evidence="3">G protein gamma domain-containing protein</fullName>
    </submittedName>
</protein>
<proteinExistence type="predicted"/>
<reference evidence="3" key="1">
    <citation type="submission" date="2016-11" db="UniProtKB">
        <authorList>
            <consortium name="WormBaseParasite"/>
        </authorList>
    </citation>
    <scope>IDENTIFICATION</scope>
</reference>
<dbReference type="WBParaSite" id="L893_g9235.t1">
    <property type="protein sequence ID" value="L893_g9235.t1"/>
    <property type="gene ID" value="L893_g9235"/>
</dbReference>
<evidence type="ECO:0000313" key="2">
    <source>
        <dbReference type="Proteomes" id="UP000095287"/>
    </source>
</evidence>
<dbReference type="Proteomes" id="UP000095287">
    <property type="component" value="Unplaced"/>
</dbReference>